<evidence type="ECO:0000313" key="3">
    <source>
        <dbReference type="EMBL" id="KAJ5366801.1"/>
    </source>
</evidence>
<dbReference type="AlphaFoldDB" id="A0A9W9RV94"/>
<dbReference type="PANTHER" id="PTHR47558:SF1">
    <property type="entry name" value="HISTONE DEACETYLASE HOS3"/>
    <property type="match status" value="1"/>
</dbReference>
<dbReference type="PANTHER" id="PTHR47558">
    <property type="entry name" value="HISTONE DEACETYLASE HOS3"/>
    <property type="match status" value="1"/>
</dbReference>
<dbReference type="InterPro" id="IPR037138">
    <property type="entry name" value="His_deacetylse_dom_sf"/>
</dbReference>
<reference evidence="3" key="2">
    <citation type="journal article" date="2023" name="IMA Fungus">
        <title>Comparative genomic study of the Penicillium genus elucidates a diverse pangenome and 15 lateral gene transfer events.</title>
        <authorList>
            <person name="Petersen C."/>
            <person name="Sorensen T."/>
            <person name="Nielsen M.R."/>
            <person name="Sondergaard T.E."/>
            <person name="Sorensen J.L."/>
            <person name="Fitzpatrick D.A."/>
            <person name="Frisvad J.C."/>
            <person name="Nielsen K.L."/>
        </authorList>
    </citation>
    <scope>NUCLEOTIDE SEQUENCE</scope>
    <source>
        <strain evidence="3">IBT 35675</strain>
    </source>
</reference>
<organism evidence="3 4">
    <name type="scientific">Penicillium brevicompactum</name>
    <dbReference type="NCBI Taxonomy" id="5074"/>
    <lineage>
        <taxon>Eukaryota</taxon>
        <taxon>Fungi</taxon>
        <taxon>Dikarya</taxon>
        <taxon>Ascomycota</taxon>
        <taxon>Pezizomycotina</taxon>
        <taxon>Eurotiomycetes</taxon>
        <taxon>Eurotiomycetidae</taxon>
        <taxon>Eurotiales</taxon>
        <taxon>Aspergillaceae</taxon>
        <taxon>Penicillium</taxon>
    </lineage>
</organism>
<feature type="compositionally biased region" description="Basic residues" evidence="1">
    <location>
        <begin position="104"/>
        <end position="117"/>
    </location>
</feature>
<evidence type="ECO:0000313" key="4">
    <source>
        <dbReference type="Proteomes" id="UP001148299"/>
    </source>
</evidence>
<dbReference type="FunFam" id="3.40.800.20:FF:000011">
    <property type="entry name" value="Histone deacetylase HOS3"/>
    <property type="match status" value="1"/>
</dbReference>
<feature type="compositionally biased region" description="Low complexity" evidence="1">
    <location>
        <begin position="813"/>
        <end position="826"/>
    </location>
</feature>
<keyword evidence="4" id="KW-1185">Reference proteome</keyword>
<gene>
    <name evidence="3" type="ORF">N7541_000742</name>
</gene>
<dbReference type="GO" id="GO:0010468">
    <property type="term" value="P:regulation of gene expression"/>
    <property type="evidence" value="ECO:0007669"/>
    <property type="project" value="UniProtKB-ARBA"/>
</dbReference>
<sequence>MDSKLPSQEDPPFGVNKHESQCELTDSLSRLTLATATTTPLPPSPRSNTPSHLPIRLAPVLPQPAPSTAVQDQIPPVPALPPIPPIPATPPAHAIAGPRSSFGARRKSLPALQKRKSAGSLRSVSGPHKPASPVPDPSRRTSPSSVSPSSLVSPSMSTARLAFGPAPEPPAPTPTSVAAEHFAQELALHQLNDLPTKTAVVMHEACYGHRFERLDAKQSHLDSIVERPERIRACTAGISMAYVRLGLRYANEQFAPNPHRPLDDQNVPFRILQTARRVHLSDTAVTNVHGTQWMSELKWMTERAEERILLGTSENARQRTTGDDGLAMSGPALSENDLYLCRESLDAFEGALGGVCDGVDAVFNPTSIERVFVCIRPPGHHCSTNFPSGFCWINNVHVGVSHAVTTHGLTHAVILDFDLHHGDGSQDITFEHNSKILNKDQQAFHKEWEKRNKKKSPELAEFEKLTPYDKTPIGYYSVHDINSFPCEGGDRDKILNASLCIDNAHNQSIWNVHFETWDRPDEFWNLYRTKYLILLSKARLFLRRHAKQLAEDHAKDPATGPPPKAAIFISAGFDASEWEGRGMQRHTVNVPTEFYAKFTADVVRMAQEEDLGVDGRVISVLEGGYSDRALSSGVLSHLSGLGEGTGPAFDQRRRETPAPPTSPTHAYTYNSDWWAPSNLAELELAMAPKKGRTKAPTTYLAPTESFSAKVVGTGQNRKSSGDAETDLLIPPMSWITATSELCKQLIPARRTTSCRPADLTGEATRRRHQYCGTPYPTDPAEGRKLRTRKPKSETAAPATPRPATPRRVRKTPKTTTAATTTGAAAAELSPSVGATRRKAGRPATPRRGTSRSESPVPPTPGLEKGVPQRLILLQPKPEGQAQRPSGGSKSPRSGKKKGKSVGGSPVLKAEAGGEKMGGE</sequence>
<feature type="domain" description="Histone deacetylase" evidence="2">
    <location>
        <begin position="277"/>
        <end position="640"/>
    </location>
</feature>
<feature type="region of interest" description="Disordered" evidence="1">
    <location>
        <begin position="642"/>
        <end position="666"/>
    </location>
</feature>
<feature type="compositionally biased region" description="Pro residues" evidence="1">
    <location>
        <begin position="75"/>
        <end position="90"/>
    </location>
</feature>
<dbReference type="Pfam" id="PF00850">
    <property type="entry name" value="Hist_deacetyl"/>
    <property type="match status" value="1"/>
</dbReference>
<dbReference type="Proteomes" id="UP001148299">
    <property type="component" value="Unassembled WGS sequence"/>
</dbReference>
<evidence type="ECO:0000256" key="1">
    <source>
        <dbReference type="SAM" id="MobiDB-lite"/>
    </source>
</evidence>
<feature type="compositionally biased region" description="Low complexity" evidence="1">
    <location>
        <begin position="24"/>
        <end position="39"/>
    </location>
</feature>
<protein>
    <recommendedName>
        <fullName evidence="2">Histone deacetylase domain-containing protein</fullName>
    </recommendedName>
</protein>
<dbReference type="SUPFAM" id="SSF52768">
    <property type="entry name" value="Arginase/deacetylase"/>
    <property type="match status" value="1"/>
</dbReference>
<evidence type="ECO:0000259" key="2">
    <source>
        <dbReference type="Pfam" id="PF00850"/>
    </source>
</evidence>
<dbReference type="InterPro" id="IPR000286">
    <property type="entry name" value="HDACs"/>
</dbReference>
<dbReference type="Gene3D" id="3.40.800.20">
    <property type="entry name" value="Histone deacetylase domain"/>
    <property type="match status" value="1"/>
</dbReference>
<dbReference type="InterPro" id="IPR023696">
    <property type="entry name" value="Ureohydrolase_dom_sf"/>
</dbReference>
<proteinExistence type="predicted"/>
<feature type="region of interest" description="Disordered" evidence="1">
    <location>
        <begin position="756"/>
        <end position="919"/>
    </location>
</feature>
<feature type="compositionally biased region" description="Low complexity" evidence="1">
    <location>
        <begin position="140"/>
        <end position="157"/>
    </location>
</feature>
<dbReference type="GO" id="GO:0005634">
    <property type="term" value="C:nucleus"/>
    <property type="evidence" value="ECO:0007669"/>
    <property type="project" value="TreeGrafter"/>
</dbReference>
<reference evidence="3" key="1">
    <citation type="submission" date="2022-12" db="EMBL/GenBank/DDBJ databases">
        <authorList>
            <person name="Petersen C."/>
        </authorList>
    </citation>
    <scope>NUCLEOTIDE SEQUENCE</scope>
    <source>
        <strain evidence="3">IBT 35675</strain>
    </source>
</reference>
<accession>A0A9W9RV94</accession>
<name>A0A9W9RV94_PENBR</name>
<dbReference type="InterPro" id="IPR053244">
    <property type="entry name" value="HDAC_HD_type_1"/>
</dbReference>
<feature type="region of interest" description="Disordered" evidence="1">
    <location>
        <begin position="1"/>
        <end position="175"/>
    </location>
</feature>
<dbReference type="InterPro" id="IPR023801">
    <property type="entry name" value="His_deacetylse_dom"/>
</dbReference>
<dbReference type="GO" id="GO:0004407">
    <property type="term" value="F:histone deacetylase activity"/>
    <property type="evidence" value="ECO:0007669"/>
    <property type="project" value="TreeGrafter"/>
</dbReference>
<dbReference type="EMBL" id="JAPZBR010000001">
    <property type="protein sequence ID" value="KAJ5366801.1"/>
    <property type="molecule type" value="Genomic_DNA"/>
</dbReference>
<comment type="caution">
    <text evidence="3">The sequence shown here is derived from an EMBL/GenBank/DDBJ whole genome shotgun (WGS) entry which is preliminary data.</text>
</comment>
<dbReference type="PRINTS" id="PR01270">
    <property type="entry name" value="HDASUPER"/>
</dbReference>